<gene>
    <name evidence="1" type="ORF">LCGC14_0518280</name>
</gene>
<dbReference type="AlphaFoldDB" id="A0A0F9RZC8"/>
<dbReference type="InterPro" id="IPR023214">
    <property type="entry name" value="HAD_sf"/>
</dbReference>
<dbReference type="SUPFAM" id="SSF56784">
    <property type="entry name" value="HAD-like"/>
    <property type="match status" value="1"/>
</dbReference>
<sequence length="280" mass="30388">MRPISQMPSDVAASIIGIFADIDDTLTTDGRLPAASYAALEALHDAGLFVAPITGRPAGWCDMVARFWPVTGVVGENGAFYFAHDGAQRRMRRTFFASDFERAANRKRLEAIGRRILVEVPGAAISADQLYREADLAIDFCEDVAPLGKADIARIKTIFEEEGAVAKISSIHVNGWFGDYDKLSMTRRFAAEILGIDLEAEKHRIVFAGDSPNDAPMFGFFPNSCGVANVLDFTGEMDAEPAFVAARAGGEGFVEIADVILSARDRNEGKARHREAADAR</sequence>
<reference evidence="1" key="1">
    <citation type="journal article" date="2015" name="Nature">
        <title>Complex archaea that bridge the gap between prokaryotes and eukaryotes.</title>
        <authorList>
            <person name="Spang A."/>
            <person name="Saw J.H."/>
            <person name="Jorgensen S.L."/>
            <person name="Zaremba-Niedzwiedzka K."/>
            <person name="Martijn J."/>
            <person name="Lind A.E."/>
            <person name="van Eijk R."/>
            <person name="Schleper C."/>
            <person name="Guy L."/>
            <person name="Ettema T.J."/>
        </authorList>
    </citation>
    <scope>NUCLEOTIDE SEQUENCE</scope>
</reference>
<evidence type="ECO:0000313" key="1">
    <source>
        <dbReference type="EMBL" id="KKN61800.1"/>
    </source>
</evidence>
<proteinExistence type="predicted"/>
<dbReference type="NCBIfam" id="TIGR01484">
    <property type="entry name" value="HAD-SF-IIB"/>
    <property type="match status" value="1"/>
</dbReference>
<accession>A0A0F9RZC8</accession>
<dbReference type="Gene3D" id="3.40.50.1000">
    <property type="entry name" value="HAD superfamily/HAD-like"/>
    <property type="match status" value="2"/>
</dbReference>
<evidence type="ECO:0008006" key="2">
    <source>
        <dbReference type="Google" id="ProtNLM"/>
    </source>
</evidence>
<protein>
    <recommendedName>
        <fullName evidence="2">Sucrose phosphatase-like domain-containing protein</fullName>
    </recommendedName>
</protein>
<comment type="caution">
    <text evidence="1">The sequence shown here is derived from an EMBL/GenBank/DDBJ whole genome shotgun (WGS) entry which is preliminary data.</text>
</comment>
<name>A0A0F9RZC8_9ZZZZ</name>
<dbReference type="InterPro" id="IPR036412">
    <property type="entry name" value="HAD-like_sf"/>
</dbReference>
<organism evidence="1">
    <name type="scientific">marine sediment metagenome</name>
    <dbReference type="NCBI Taxonomy" id="412755"/>
    <lineage>
        <taxon>unclassified sequences</taxon>
        <taxon>metagenomes</taxon>
        <taxon>ecological metagenomes</taxon>
    </lineage>
</organism>
<dbReference type="InterPro" id="IPR006379">
    <property type="entry name" value="HAD-SF_hydro_IIB"/>
</dbReference>
<dbReference type="EMBL" id="LAZR01000645">
    <property type="protein sequence ID" value="KKN61800.1"/>
    <property type="molecule type" value="Genomic_DNA"/>
</dbReference>